<evidence type="ECO:0000313" key="3">
    <source>
        <dbReference type="EnsemblPlants" id="KEH16422"/>
    </source>
</evidence>
<feature type="compositionally biased region" description="Basic residues" evidence="1">
    <location>
        <begin position="254"/>
        <end position="269"/>
    </location>
</feature>
<dbReference type="EMBL" id="KL402914">
    <property type="protein sequence ID" value="KEH16422.1"/>
    <property type="molecule type" value="Genomic_DNA"/>
</dbReference>
<dbReference type="EnsemblPlants" id="KEH16422">
    <property type="protein sequence ID" value="KEH16422"/>
    <property type="gene ID" value="MTR_0189s0040"/>
</dbReference>
<evidence type="ECO:0000313" key="4">
    <source>
        <dbReference type="Proteomes" id="UP000002051"/>
    </source>
</evidence>
<dbReference type="AlphaFoldDB" id="A0A072TGE9"/>
<dbReference type="KEGG" id="mtr:25480596"/>
<reference evidence="2 4" key="1">
    <citation type="journal article" date="2011" name="Nature">
        <title>The Medicago genome provides insight into the evolution of rhizobial symbioses.</title>
        <authorList>
            <person name="Young N.D."/>
            <person name="Debelle F."/>
            <person name="Oldroyd G.E."/>
            <person name="Geurts R."/>
            <person name="Cannon S.B."/>
            <person name="Udvardi M.K."/>
            <person name="Benedito V.A."/>
            <person name="Mayer K.F."/>
            <person name="Gouzy J."/>
            <person name="Schoof H."/>
            <person name="Van de Peer Y."/>
            <person name="Proost S."/>
            <person name="Cook D.R."/>
            <person name="Meyers B.C."/>
            <person name="Spannagl M."/>
            <person name="Cheung F."/>
            <person name="De Mita S."/>
            <person name="Krishnakumar V."/>
            <person name="Gundlach H."/>
            <person name="Zhou S."/>
            <person name="Mudge J."/>
            <person name="Bharti A.K."/>
            <person name="Murray J.D."/>
            <person name="Naoumkina M.A."/>
            <person name="Rosen B."/>
            <person name="Silverstein K.A."/>
            <person name="Tang H."/>
            <person name="Rombauts S."/>
            <person name="Zhao P.X."/>
            <person name="Zhou P."/>
            <person name="Barbe V."/>
            <person name="Bardou P."/>
            <person name="Bechner M."/>
            <person name="Bellec A."/>
            <person name="Berger A."/>
            <person name="Berges H."/>
            <person name="Bidwell S."/>
            <person name="Bisseling T."/>
            <person name="Choisne N."/>
            <person name="Couloux A."/>
            <person name="Denny R."/>
            <person name="Deshpande S."/>
            <person name="Dai X."/>
            <person name="Doyle J.J."/>
            <person name="Dudez A.M."/>
            <person name="Farmer A.D."/>
            <person name="Fouteau S."/>
            <person name="Franken C."/>
            <person name="Gibelin C."/>
            <person name="Gish J."/>
            <person name="Goldstein S."/>
            <person name="Gonzalez A.J."/>
            <person name="Green P.J."/>
            <person name="Hallab A."/>
            <person name="Hartog M."/>
            <person name="Hua A."/>
            <person name="Humphray S.J."/>
            <person name="Jeong D.H."/>
            <person name="Jing Y."/>
            <person name="Jocker A."/>
            <person name="Kenton S.M."/>
            <person name="Kim D.J."/>
            <person name="Klee K."/>
            <person name="Lai H."/>
            <person name="Lang C."/>
            <person name="Lin S."/>
            <person name="Macmil S.L."/>
            <person name="Magdelenat G."/>
            <person name="Matthews L."/>
            <person name="McCorrison J."/>
            <person name="Monaghan E.L."/>
            <person name="Mun J.H."/>
            <person name="Najar F.Z."/>
            <person name="Nicholson C."/>
            <person name="Noirot C."/>
            <person name="O'Bleness M."/>
            <person name="Paule C.R."/>
            <person name="Poulain J."/>
            <person name="Prion F."/>
            <person name="Qin B."/>
            <person name="Qu C."/>
            <person name="Retzel E.F."/>
            <person name="Riddle C."/>
            <person name="Sallet E."/>
            <person name="Samain S."/>
            <person name="Samson N."/>
            <person name="Sanders I."/>
            <person name="Saurat O."/>
            <person name="Scarpelli C."/>
            <person name="Schiex T."/>
            <person name="Segurens B."/>
            <person name="Severin A.J."/>
            <person name="Sherrier D.J."/>
            <person name="Shi R."/>
            <person name="Sims S."/>
            <person name="Singer S.R."/>
            <person name="Sinharoy S."/>
            <person name="Sterck L."/>
            <person name="Viollet A."/>
            <person name="Wang B.B."/>
            <person name="Wang K."/>
            <person name="Wang M."/>
            <person name="Wang X."/>
            <person name="Warfsmann J."/>
            <person name="Weissenbach J."/>
            <person name="White D.D."/>
            <person name="White J.D."/>
            <person name="Wiley G.B."/>
            <person name="Wincker P."/>
            <person name="Xing Y."/>
            <person name="Yang L."/>
            <person name="Yao Z."/>
            <person name="Ying F."/>
            <person name="Zhai J."/>
            <person name="Zhou L."/>
            <person name="Zuber A."/>
            <person name="Denarie J."/>
            <person name="Dixon R.A."/>
            <person name="May G.D."/>
            <person name="Schwartz D.C."/>
            <person name="Rogers J."/>
            <person name="Quetier F."/>
            <person name="Town C.D."/>
            <person name="Roe B.A."/>
        </authorList>
    </citation>
    <scope>NUCLEOTIDE SEQUENCE [LARGE SCALE GENOMIC DNA]</scope>
    <source>
        <strain evidence="2">A17</strain>
        <strain evidence="3 4">cv. Jemalong A17</strain>
    </source>
</reference>
<proteinExistence type="predicted"/>
<dbReference type="PANTHER" id="PTHR21529:SF4">
    <property type="entry name" value="TPR AND ANKYRIN REPEAT-CONTAINING PROTEIN 1"/>
    <property type="match status" value="1"/>
</dbReference>
<dbReference type="InterPro" id="IPR039904">
    <property type="entry name" value="TRANK1"/>
</dbReference>
<feature type="region of interest" description="Disordered" evidence="1">
    <location>
        <begin position="226"/>
        <end position="269"/>
    </location>
</feature>
<dbReference type="PANTHER" id="PTHR21529">
    <property type="entry name" value="MAMMARY TURMOR VIRUS RECEPTOR HOMOLOG 1, 2 MTVR1, 2"/>
    <property type="match status" value="1"/>
</dbReference>
<evidence type="ECO:0000313" key="2">
    <source>
        <dbReference type="EMBL" id="KEH16422.1"/>
    </source>
</evidence>
<reference evidence="3" key="3">
    <citation type="submission" date="2015-06" db="UniProtKB">
        <authorList>
            <consortium name="EnsemblPlants"/>
        </authorList>
    </citation>
    <scope>IDENTIFICATION</scope>
    <source>
        <strain evidence="3">cv. Jemalong A17</strain>
    </source>
</reference>
<protein>
    <submittedName>
        <fullName evidence="2 3">Uncharacterized protein</fullName>
    </submittedName>
</protein>
<accession>A0A072TGE9</accession>
<gene>
    <name evidence="3" type="primary">25480596</name>
    <name evidence="2" type="ORF">MTR_0189s0040</name>
</gene>
<sequence length="269" mass="29655">MGLEVIAEAFKVIGNPLVIVRLQNSSSKIVCSDAVFVDLGTCQTRELILQILFPRRVDSMAVETAAVITEPSISVLDQALDGQIQDGIDMSMNFDCFWDLLEKFESATDVSCIKIIQDFFYPCIQLLTSLVQNPVNLENKNEMGELVSLLDEMKQLKASSSLFSIDTVTEKCTTSELSNKISSMPSKVAHILNQLNLSCKRNTNVQSDPSQANTAVGNDDHGQAVLKESKENMSNNSQAAVISGQGKAKENNKRNKYKSKNNKRGKKNK</sequence>
<dbReference type="HOGENOM" id="CLU_1035735_0_0_1"/>
<evidence type="ECO:0000256" key="1">
    <source>
        <dbReference type="SAM" id="MobiDB-lite"/>
    </source>
</evidence>
<dbReference type="Proteomes" id="UP000002051">
    <property type="component" value="Unassembled WGS sequence"/>
</dbReference>
<keyword evidence="4" id="KW-1185">Reference proteome</keyword>
<reference evidence="2 4" key="2">
    <citation type="journal article" date="2014" name="BMC Genomics">
        <title>An improved genome release (version Mt4.0) for the model legume Medicago truncatula.</title>
        <authorList>
            <person name="Tang H."/>
            <person name="Krishnakumar V."/>
            <person name="Bidwell S."/>
            <person name="Rosen B."/>
            <person name="Chan A."/>
            <person name="Zhou S."/>
            <person name="Gentzbittel L."/>
            <person name="Childs K.L."/>
            <person name="Yandell M."/>
            <person name="Gundlach H."/>
            <person name="Mayer K.F."/>
            <person name="Schwartz D.C."/>
            <person name="Town C.D."/>
        </authorList>
    </citation>
    <scope>GENOME REANNOTATION</scope>
    <source>
        <strain evidence="2">A17</strain>
        <strain evidence="3 4">cv. Jemalong A17</strain>
    </source>
</reference>
<organism evidence="2 4">
    <name type="scientific">Medicago truncatula</name>
    <name type="common">Barrel medic</name>
    <name type="synonym">Medicago tribuloides</name>
    <dbReference type="NCBI Taxonomy" id="3880"/>
    <lineage>
        <taxon>Eukaryota</taxon>
        <taxon>Viridiplantae</taxon>
        <taxon>Streptophyta</taxon>
        <taxon>Embryophyta</taxon>
        <taxon>Tracheophyta</taxon>
        <taxon>Spermatophyta</taxon>
        <taxon>Magnoliopsida</taxon>
        <taxon>eudicotyledons</taxon>
        <taxon>Gunneridae</taxon>
        <taxon>Pentapetalae</taxon>
        <taxon>rosids</taxon>
        <taxon>fabids</taxon>
        <taxon>Fabales</taxon>
        <taxon>Fabaceae</taxon>
        <taxon>Papilionoideae</taxon>
        <taxon>50 kb inversion clade</taxon>
        <taxon>NPAAA clade</taxon>
        <taxon>Hologalegina</taxon>
        <taxon>IRL clade</taxon>
        <taxon>Trifolieae</taxon>
        <taxon>Medicago</taxon>
    </lineage>
</organism>
<name>A0A072TGE9_MEDTR</name>
<dbReference type="OrthoDB" id="1435041at2759"/>